<keyword evidence="3" id="KW-1185">Reference proteome</keyword>
<dbReference type="RefSeq" id="XP_028472266.1">
    <property type="nucleotide sequence ID" value="XM_028619397.1"/>
</dbReference>
<dbReference type="STRING" id="105984.A0A427XDZ4"/>
<organism evidence="2 3">
    <name type="scientific">Apiotrichum porosum</name>
    <dbReference type="NCBI Taxonomy" id="105984"/>
    <lineage>
        <taxon>Eukaryota</taxon>
        <taxon>Fungi</taxon>
        <taxon>Dikarya</taxon>
        <taxon>Basidiomycota</taxon>
        <taxon>Agaricomycotina</taxon>
        <taxon>Tremellomycetes</taxon>
        <taxon>Trichosporonales</taxon>
        <taxon>Trichosporonaceae</taxon>
        <taxon>Apiotrichum</taxon>
    </lineage>
</organism>
<dbReference type="AlphaFoldDB" id="A0A427XDZ4"/>
<name>A0A427XDZ4_9TREE</name>
<evidence type="ECO:0000259" key="1">
    <source>
        <dbReference type="Pfam" id="PF07883"/>
    </source>
</evidence>
<dbReference type="PANTHER" id="PTHR36114">
    <property type="entry name" value="16.7 KDA PROTEIN IN WHIE LOCUS"/>
    <property type="match status" value="1"/>
</dbReference>
<evidence type="ECO:0000313" key="2">
    <source>
        <dbReference type="EMBL" id="RSH77119.1"/>
    </source>
</evidence>
<dbReference type="PANTHER" id="PTHR36114:SF1">
    <property type="entry name" value="16.7 KDA PROTEIN IN WHIE LOCUS"/>
    <property type="match status" value="1"/>
</dbReference>
<proteinExistence type="predicted"/>
<dbReference type="Pfam" id="PF07883">
    <property type="entry name" value="Cupin_2"/>
    <property type="match status" value="1"/>
</dbReference>
<dbReference type="GeneID" id="39588291"/>
<dbReference type="InterPro" id="IPR013096">
    <property type="entry name" value="Cupin_2"/>
</dbReference>
<dbReference type="InterPro" id="IPR052044">
    <property type="entry name" value="PKS_Associated_Protein"/>
</dbReference>
<accession>A0A427XDZ4</accession>
<gene>
    <name evidence="2" type="ORF">EHS24_003748</name>
</gene>
<dbReference type="Gene3D" id="2.60.120.10">
    <property type="entry name" value="Jelly Rolls"/>
    <property type="match status" value="1"/>
</dbReference>
<dbReference type="SUPFAM" id="SSF51182">
    <property type="entry name" value="RmlC-like cupins"/>
    <property type="match status" value="1"/>
</dbReference>
<feature type="domain" description="Cupin type-2" evidence="1">
    <location>
        <begin position="39"/>
        <end position="106"/>
    </location>
</feature>
<evidence type="ECO:0000313" key="3">
    <source>
        <dbReference type="Proteomes" id="UP000279236"/>
    </source>
</evidence>
<dbReference type="InterPro" id="IPR011051">
    <property type="entry name" value="RmlC_Cupin_sf"/>
</dbReference>
<comment type="caution">
    <text evidence="2">The sequence shown here is derived from an EMBL/GenBank/DDBJ whole genome shotgun (WGS) entry which is preliminary data.</text>
</comment>
<dbReference type="CDD" id="cd02226">
    <property type="entry name" value="cupin_YdbB-like"/>
    <property type="match status" value="1"/>
</dbReference>
<protein>
    <recommendedName>
        <fullName evidence="1">Cupin type-2 domain-containing protein</fullName>
    </recommendedName>
</protein>
<sequence length="130" mass="14250">MSQVRNIHSALSQISQPWQPHRLVTVNEQEVKAVKLLGEFVWHDHPVDELFFVIAGELAIDMRPAPTAENSAPEETTVHLGPGDMYVVPRGVEHRPRAAQEVSAMLFEPRGVVNTGNAGGALTSAVHELE</sequence>
<dbReference type="EMBL" id="RSCE01000018">
    <property type="protein sequence ID" value="RSH77119.1"/>
    <property type="molecule type" value="Genomic_DNA"/>
</dbReference>
<dbReference type="InterPro" id="IPR014710">
    <property type="entry name" value="RmlC-like_jellyroll"/>
</dbReference>
<reference evidence="2 3" key="1">
    <citation type="submission" date="2018-11" db="EMBL/GenBank/DDBJ databases">
        <title>Genome sequence of Apiotrichum porosum DSM 27194.</title>
        <authorList>
            <person name="Aliyu H."/>
            <person name="Gorte O."/>
            <person name="Ochsenreither K."/>
        </authorList>
    </citation>
    <scope>NUCLEOTIDE SEQUENCE [LARGE SCALE GENOMIC DNA]</scope>
    <source>
        <strain evidence="2 3">DSM 27194</strain>
    </source>
</reference>
<dbReference type="Proteomes" id="UP000279236">
    <property type="component" value="Unassembled WGS sequence"/>
</dbReference>
<dbReference type="OrthoDB" id="204928at2759"/>